<reference evidence="2" key="2">
    <citation type="journal article" date="2022" name="Res Sq">
        <title>Comparative Genomics Reveals Insights into the Divergent Evolution of Astigmatic Mites and Household Pest Adaptations.</title>
        <authorList>
            <person name="Xiong Q."/>
            <person name="Wan A.T.-Y."/>
            <person name="Liu X.-Y."/>
            <person name="Fung C.S.-H."/>
            <person name="Xiao X."/>
            <person name="Malainual N."/>
            <person name="Hou J."/>
            <person name="Wang L."/>
            <person name="Wang M."/>
            <person name="Yang K."/>
            <person name="Cui Y."/>
            <person name="Leung E."/>
            <person name="Nong W."/>
            <person name="Shin S.-K."/>
            <person name="Au S."/>
            <person name="Jeong K.Y."/>
            <person name="Chew F.T."/>
            <person name="Hui J."/>
            <person name="Leung T.F."/>
            <person name="Tungtrongchitr A."/>
            <person name="Zhong N."/>
            <person name="Liu Z."/>
            <person name="Tsui S."/>
        </authorList>
    </citation>
    <scope>NUCLEOTIDE SEQUENCE</scope>
    <source>
        <strain evidence="2">Derf</strain>
        <tissue evidence="2">Whole organism</tissue>
    </source>
</reference>
<keyword evidence="1" id="KW-0812">Transmembrane</keyword>
<sequence>MQSNSQWQTIQMKMEIDNGYNNPLHLEIIDQNLPFSKRSAGRLEVFIGETWLLLLWEIAICVIIVNVDIIPNDIRPGTASTSNQNCNHDNVTINDDGIYTVNNECMIRRSKMNSTANTE</sequence>
<evidence type="ECO:0000313" key="3">
    <source>
        <dbReference type="Proteomes" id="UP000790347"/>
    </source>
</evidence>
<organism evidence="2 3">
    <name type="scientific">Dermatophagoides farinae</name>
    <name type="common">American house dust mite</name>
    <dbReference type="NCBI Taxonomy" id="6954"/>
    <lineage>
        <taxon>Eukaryota</taxon>
        <taxon>Metazoa</taxon>
        <taxon>Ecdysozoa</taxon>
        <taxon>Arthropoda</taxon>
        <taxon>Chelicerata</taxon>
        <taxon>Arachnida</taxon>
        <taxon>Acari</taxon>
        <taxon>Acariformes</taxon>
        <taxon>Sarcoptiformes</taxon>
        <taxon>Astigmata</taxon>
        <taxon>Psoroptidia</taxon>
        <taxon>Analgoidea</taxon>
        <taxon>Pyroglyphidae</taxon>
        <taxon>Dermatophagoidinae</taxon>
        <taxon>Dermatophagoides</taxon>
    </lineage>
</organism>
<evidence type="ECO:0000256" key="1">
    <source>
        <dbReference type="SAM" id="Phobius"/>
    </source>
</evidence>
<gene>
    <name evidence="2" type="ORF">DERF_006071</name>
</gene>
<name>A0A922LBV5_DERFA</name>
<dbReference type="AlphaFoldDB" id="A0A922LBV5"/>
<accession>A0A922LBV5</accession>
<evidence type="ECO:0000313" key="2">
    <source>
        <dbReference type="EMBL" id="KAH9522505.1"/>
    </source>
</evidence>
<keyword evidence="3" id="KW-1185">Reference proteome</keyword>
<reference evidence="2" key="1">
    <citation type="submission" date="2013-05" db="EMBL/GenBank/DDBJ databases">
        <authorList>
            <person name="Yim A.K.Y."/>
            <person name="Chan T.F."/>
            <person name="Ji K.M."/>
            <person name="Liu X.Y."/>
            <person name="Zhou J.W."/>
            <person name="Li R.Q."/>
            <person name="Yang K.Y."/>
            <person name="Li J."/>
            <person name="Li M."/>
            <person name="Law P.T.W."/>
            <person name="Wu Y.L."/>
            <person name="Cai Z.L."/>
            <person name="Qin H."/>
            <person name="Bao Y."/>
            <person name="Leung R.K.K."/>
            <person name="Ng P.K.S."/>
            <person name="Zou J."/>
            <person name="Zhong X.J."/>
            <person name="Ran P.X."/>
            <person name="Zhong N.S."/>
            <person name="Liu Z.G."/>
            <person name="Tsui S.K.W."/>
        </authorList>
    </citation>
    <scope>NUCLEOTIDE SEQUENCE</scope>
    <source>
        <strain evidence="2">Derf</strain>
        <tissue evidence="2">Whole organism</tissue>
    </source>
</reference>
<keyword evidence="1" id="KW-0472">Membrane</keyword>
<proteinExistence type="predicted"/>
<dbReference type="Proteomes" id="UP000790347">
    <property type="component" value="Unassembled WGS sequence"/>
</dbReference>
<protein>
    <submittedName>
        <fullName evidence="2">Uncharacterized protein</fullName>
    </submittedName>
</protein>
<dbReference type="EMBL" id="ASGP02000002">
    <property type="protein sequence ID" value="KAH9522505.1"/>
    <property type="molecule type" value="Genomic_DNA"/>
</dbReference>
<comment type="caution">
    <text evidence="2">The sequence shown here is derived from an EMBL/GenBank/DDBJ whole genome shotgun (WGS) entry which is preliminary data.</text>
</comment>
<keyword evidence="1" id="KW-1133">Transmembrane helix</keyword>
<feature type="transmembrane region" description="Helical" evidence="1">
    <location>
        <begin position="51"/>
        <end position="70"/>
    </location>
</feature>